<feature type="compositionally biased region" description="Polar residues" evidence="1">
    <location>
        <begin position="1467"/>
        <end position="1486"/>
    </location>
</feature>
<feature type="domain" description="FH2" evidence="2">
    <location>
        <begin position="1629"/>
        <end position="2026"/>
    </location>
</feature>
<feature type="compositionally biased region" description="Basic and acidic residues" evidence="1">
    <location>
        <begin position="471"/>
        <end position="492"/>
    </location>
</feature>
<feature type="compositionally biased region" description="Low complexity" evidence="1">
    <location>
        <begin position="873"/>
        <end position="884"/>
    </location>
</feature>
<feature type="compositionally biased region" description="Polar residues" evidence="1">
    <location>
        <begin position="2124"/>
        <end position="2133"/>
    </location>
</feature>
<gene>
    <name evidence="4" type="primary">LOC110983049</name>
</gene>
<reference evidence="4" key="1">
    <citation type="submission" date="2025-08" db="UniProtKB">
        <authorList>
            <consortium name="RefSeq"/>
        </authorList>
    </citation>
    <scope>IDENTIFICATION</scope>
</reference>
<feature type="region of interest" description="Disordered" evidence="1">
    <location>
        <begin position="1"/>
        <end position="122"/>
    </location>
</feature>
<dbReference type="Gene3D" id="1.20.58.2220">
    <property type="entry name" value="Formin, FH2 domain"/>
    <property type="match status" value="1"/>
</dbReference>
<name>A0A8B7YWC7_ACAPL</name>
<sequence length="2178" mass="241971">MSASRDRKDLELDLQPKRQTPVKDGNLEDIREEAEDLEQDPLELLSKGDLRYDPYMDASSETGTSFTPIYPSSSTSSLAAYSSVTPTTEGSDLEQELVNVSDSEGYLTLPSEEDADSHTPIAVEEDAVIGKKTSRPKFFLSSQVSVTSVKSSDSDTAGKRTSASRNSRKDIEDEEDVLMLLSRGDVPAGEALKNQLAVVDKEQDEVSWLSEGDTRCSSSELDNTFTGEDDLPPKVMPNEEEANRVMKKEGGHPTGSIGLKYTHFQNKEPPRKEQQGQDDEEDLMALLSQGCLEFAPGKDHPVAESSPTGSDTEADVSEIVCDSDVENLADDMNSSELPSDEKFVQTYYESPAKCGKAGSLSSSQKVARTTYIKKDGVTGTHDPRSIPETHQKDEEDELMALLSGGLPGEAKHPLQDGNRDAAEGSDSKKTRGKATEEKRKSAATQDEEDEDILSMLSQGFSQGFTAASAPKSKEVSKKDNERKKVQVSNKDEDKDEDEDLLAMLSWGYEPVPLDAHKSKISKGRASKDAASKGDEEDDLMSILSQSVAPPTPEPEGRQSDSASKMHINQQEVVHDNREEHKADKKTRRREDDEEDVLAMLSRGIPGPSEEELNRNQNASQSFHRRFREVQEDEGSSKTKEVKPIQRTVEDKSPSFGEELSTPHWRPETDRPKFRIRSTYTDPPGPVYTPRNKRSSASRRTSTSSTSPWSAHSTDTIFSPYKTFSPSPLLYGKDESASKWLNRANPQPIQLPSGNRSLQRLDRPRKSSQSVTSEPGASPVTKQPEATRSRIFDLSLEDDVFGEVKSDQPAVSTEDATKPSEPVTRPSRIEPPDTSAAHQPTEEEELLRLLSGGDAKPPTPTPESPAPSCHRKPSTPSYKSTPTPDTTRHCADSHRPSYKSSTSGRESRHLPSSYPSPSSSSSYKPSSRLPSATSSVSSPYSSSDTPSYTRWIDRHNARYATCLSDDKDRKPVQREMAEARPDEGHEILPSRTRPVDTTPTRTKPSVDAMPSRVRPSEEDSQTRTRSTKSVDTPSRRRHGRDSTSTPETPTSVSAPSTTPTSSTSPAETDYITERRRRRREREAQRAAEAEAAEKLAATLPRNFKPPDASTPLTTTEYVSHRRRHREDKPEETVSTTVTARKPVEVTSPPAIENGEVSSYRRRRRRSSTKGDKSPTETFTVTLPSRKHQHREQNEDQESKDDEEVKPLLPPDYLQSGIAARRKLRQEQREKEMREKELKEKEMKEEEERKREAAARQRPVPVILEPSPSLSEEESRGQRSEQKVTALTNGDSSGLDIVTSEASRTSSPERSTTSDDTVMEKKAEPARISNHSEPSSEKSLPPADSSGKPTSKGDKEPLRLKIDREGVGTTLEGGGTVVKAEEETQKGHQEPPMSAGLTNNKRYQLEMMYANRNSQDEAALGSPSRKLSTSLQNHETITKRIEKLTKEPEDEDEGLTMAAPREVEVAEGTVQSVQEKLQSPQGPATSPADQKKPTGPTGDRTGVINQAKQGLKPISLPVKQPGAGVAGKADTPSPEVQREVEWQELLRKNNRELRLGGWDFTDLSTRDDKNVYTVTNAFGVGGVVPPPPPPPMGGVIAPPPPAPPIPPMVPGHYGTLPPPPPPVSKTISDGYNTYPPKKKKTVRLFWKETRLDRLSMYGRNDPKDTIWGSLGEVKIDKRKLEHLFESKAKDVLQKDQKILEAGKKHVILVLDAKRSNHINIALTALPHPNTIKQAILKMDGTAVNKEGIEKLLTMVPTEEECNLIKESTLLNPDIPLGSAEQFLHMLSNITVLKARLNLWLFKMDYESMEEEVAEPLAELKKGIEDLKNNKTFRHILSMLLAVGNFLNGAEIQGFHIDYLAKVPDIKDTVHKQSLLYHLCSMVIEQFPDSTDLFSELASISRCAKVDFEVLDTNLQKMDEQCKASWEHLRTINKHDSHSSLKNKLQDFLIDCSQRIIVLKIVHRRVLNRFNELLLYLGMTASAARELKITEFCKIISEFALEYRTTRERVLEQERKKANHRKRAMTRGKMITENLTLSQDKEEDAKLKALLKNHVGTTPGDETLKARTRNRPCLARQGGVDLENEVDSDNPGADSPYDDIDTAMSASTSNMEDVGDEQTDEMLQILVNTAKNTKTRNTPRERKRGRTNRKSLRRTLKGGTGLTEAESRALGLHPSSKTVDV</sequence>
<feature type="compositionally biased region" description="Polar residues" evidence="1">
    <location>
        <begin position="766"/>
        <end position="783"/>
    </location>
</feature>
<dbReference type="Pfam" id="PF02181">
    <property type="entry name" value="FH2"/>
    <property type="match status" value="1"/>
</dbReference>
<dbReference type="OrthoDB" id="9806920at2759"/>
<feature type="compositionally biased region" description="Basic and acidic residues" evidence="1">
    <location>
        <begin position="1271"/>
        <end position="1280"/>
    </location>
</feature>
<feature type="compositionally biased region" description="Polar residues" evidence="1">
    <location>
        <begin position="455"/>
        <end position="465"/>
    </location>
</feature>
<dbReference type="GO" id="GO:0051015">
    <property type="term" value="F:actin filament binding"/>
    <property type="evidence" value="ECO:0007669"/>
    <property type="project" value="TreeGrafter"/>
</dbReference>
<dbReference type="GO" id="GO:0030866">
    <property type="term" value="P:cortical actin cytoskeleton organization"/>
    <property type="evidence" value="ECO:0007669"/>
    <property type="project" value="TreeGrafter"/>
</dbReference>
<dbReference type="PROSITE" id="PS51444">
    <property type="entry name" value="FH2"/>
    <property type="match status" value="1"/>
</dbReference>
<evidence type="ECO:0000313" key="3">
    <source>
        <dbReference type="Proteomes" id="UP000694845"/>
    </source>
</evidence>
<feature type="compositionally biased region" description="Basic and acidic residues" evidence="1">
    <location>
        <begin position="1434"/>
        <end position="1445"/>
    </location>
</feature>
<feature type="compositionally biased region" description="Low complexity" evidence="1">
    <location>
        <begin position="697"/>
        <end position="713"/>
    </location>
</feature>
<dbReference type="PANTHER" id="PTHR45920">
    <property type="entry name" value="FORMIN HOMOLOGY 2 DOMAIN CONTAINING, ISOFORM I"/>
    <property type="match status" value="1"/>
</dbReference>
<dbReference type="KEGG" id="aplc:110983049"/>
<feature type="compositionally biased region" description="Basic residues" evidence="1">
    <location>
        <begin position="2138"/>
        <end position="2153"/>
    </location>
</feature>
<feature type="compositionally biased region" description="Polar residues" evidence="1">
    <location>
        <begin position="1423"/>
        <end position="1433"/>
    </location>
</feature>
<feature type="compositionally biased region" description="Basic and acidic residues" evidence="1">
    <location>
        <begin position="372"/>
        <end position="393"/>
    </location>
</feature>
<feature type="region of interest" description="Disordered" evidence="1">
    <location>
        <begin position="209"/>
        <end position="236"/>
    </location>
</feature>
<evidence type="ECO:0000256" key="1">
    <source>
        <dbReference type="SAM" id="MobiDB-lite"/>
    </source>
</evidence>
<feature type="compositionally biased region" description="Acidic residues" evidence="1">
    <location>
        <begin position="1193"/>
        <end position="1202"/>
    </location>
</feature>
<feature type="region of interest" description="Disordered" evidence="1">
    <location>
        <begin position="1413"/>
        <end position="1536"/>
    </location>
</feature>
<feature type="compositionally biased region" description="Acidic residues" evidence="1">
    <location>
        <begin position="30"/>
        <end position="41"/>
    </location>
</feature>
<feature type="compositionally biased region" description="Basic and acidic residues" evidence="1">
    <location>
        <begin position="1377"/>
        <end position="1387"/>
    </location>
</feature>
<dbReference type="InterPro" id="IPR015425">
    <property type="entry name" value="FH2_Formin"/>
</dbReference>
<proteinExistence type="predicted"/>
<feature type="compositionally biased region" description="Basic and acidic residues" evidence="1">
    <location>
        <begin position="409"/>
        <end position="440"/>
    </location>
</feature>
<organism evidence="3 4">
    <name type="scientific">Acanthaster planci</name>
    <name type="common">Crown-of-thorns starfish</name>
    <dbReference type="NCBI Taxonomy" id="133434"/>
    <lineage>
        <taxon>Eukaryota</taxon>
        <taxon>Metazoa</taxon>
        <taxon>Echinodermata</taxon>
        <taxon>Eleutherozoa</taxon>
        <taxon>Asterozoa</taxon>
        <taxon>Asteroidea</taxon>
        <taxon>Valvatacea</taxon>
        <taxon>Valvatida</taxon>
        <taxon>Acanthasteridae</taxon>
        <taxon>Acanthaster</taxon>
    </lineage>
</organism>
<dbReference type="SMART" id="SM00498">
    <property type="entry name" value="FH2"/>
    <property type="match status" value="1"/>
</dbReference>
<feature type="compositionally biased region" description="Basic and acidic residues" evidence="1">
    <location>
        <begin position="1223"/>
        <end position="1253"/>
    </location>
</feature>
<protein>
    <submittedName>
        <fullName evidence="4">FH1/FH2 domain-containing protein 3-like isoform X1</fullName>
    </submittedName>
</protein>
<feature type="region of interest" description="Disordered" evidence="1">
    <location>
        <begin position="2124"/>
        <end position="2178"/>
    </location>
</feature>
<feature type="region of interest" description="Disordered" evidence="1">
    <location>
        <begin position="294"/>
        <end position="316"/>
    </location>
</feature>
<accession>A0A8B7YWC7</accession>
<feature type="compositionally biased region" description="Low complexity" evidence="1">
    <location>
        <begin position="1297"/>
        <end position="1314"/>
    </location>
</feature>
<feature type="compositionally biased region" description="Basic and acidic residues" evidence="1">
    <location>
        <begin position="572"/>
        <end position="582"/>
    </location>
</feature>
<dbReference type="InterPro" id="IPR042201">
    <property type="entry name" value="FH2_Formin_sf"/>
</dbReference>
<dbReference type="GO" id="GO:0005737">
    <property type="term" value="C:cytoplasm"/>
    <property type="evidence" value="ECO:0007669"/>
    <property type="project" value="TreeGrafter"/>
</dbReference>
<feature type="compositionally biased region" description="Low complexity" evidence="1">
    <location>
        <begin position="1041"/>
        <end position="1067"/>
    </location>
</feature>
<feature type="compositionally biased region" description="Basic and acidic residues" evidence="1">
    <location>
        <begin position="1079"/>
        <end position="1092"/>
    </location>
</feature>
<feature type="compositionally biased region" description="Polar residues" evidence="1">
    <location>
        <begin position="215"/>
        <end position="226"/>
    </location>
</feature>
<dbReference type="PANTHER" id="PTHR45920:SF4">
    <property type="entry name" value="FORMIN HOMOLOGY 2 DOMAIN CONTAINING, ISOFORM I"/>
    <property type="match status" value="1"/>
</dbReference>
<keyword evidence="3" id="KW-1185">Reference proteome</keyword>
<feature type="compositionally biased region" description="Low complexity" evidence="1">
    <location>
        <begin position="909"/>
        <end position="946"/>
    </location>
</feature>
<feature type="compositionally biased region" description="Low complexity" evidence="1">
    <location>
        <begin position="65"/>
        <end position="83"/>
    </location>
</feature>
<feature type="compositionally biased region" description="Basic and acidic residues" evidence="1">
    <location>
        <begin position="885"/>
        <end position="894"/>
    </location>
</feature>
<dbReference type="GeneID" id="110983049"/>
<feature type="region of interest" description="Disordered" evidence="1">
    <location>
        <begin position="146"/>
        <end position="172"/>
    </location>
</feature>
<feature type="region of interest" description="Disordered" evidence="1">
    <location>
        <begin position="2079"/>
        <end position="2098"/>
    </location>
</feature>
<feature type="compositionally biased region" description="Basic and acidic residues" evidence="1">
    <location>
        <begin position="963"/>
        <end position="987"/>
    </location>
</feature>
<feature type="compositionally biased region" description="Basic and acidic residues" evidence="1">
    <location>
        <begin position="1"/>
        <end position="16"/>
    </location>
</feature>
<feature type="compositionally biased region" description="Polar residues" evidence="1">
    <location>
        <begin position="1281"/>
        <end position="1290"/>
    </location>
</feature>
<dbReference type="Proteomes" id="UP000694845">
    <property type="component" value="Unplaced"/>
</dbReference>
<dbReference type="SUPFAM" id="SSF101447">
    <property type="entry name" value="Formin homology 2 domain (FH2 domain)"/>
    <property type="match status" value="1"/>
</dbReference>
<feature type="compositionally biased region" description="Basic and acidic residues" evidence="1">
    <location>
        <begin position="1349"/>
        <end position="1364"/>
    </location>
</feature>
<feature type="compositionally biased region" description="Low complexity" evidence="1">
    <location>
        <begin position="1254"/>
        <end position="1268"/>
    </location>
</feature>
<feature type="compositionally biased region" description="Low complexity" evidence="1">
    <location>
        <begin position="988"/>
        <end position="1001"/>
    </location>
</feature>
<feature type="compositionally biased region" description="Polar residues" evidence="1">
    <location>
        <begin position="1022"/>
        <end position="1031"/>
    </location>
</feature>
<evidence type="ECO:0000259" key="2">
    <source>
        <dbReference type="PROSITE" id="PS51444"/>
    </source>
</evidence>
<feature type="compositionally biased region" description="Polar residues" evidence="1">
    <location>
        <begin position="559"/>
        <end position="571"/>
    </location>
</feature>
<feature type="region of interest" description="Disordered" evidence="1">
    <location>
        <begin position="371"/>
        <end position="1396"/>
    </location>
</feature>
<evidence type="ECO:0000313" key="4">
    <source>
        <dbReference type="RefSeq" id="XP_022097624.1"/>
    </source>
</evidence>
<dbReference type="RefSeq" id="XP_022097624.1">
    <property type="nucleotide sequence ID" value="XM_022241932.1"/>
</dbReference>
<feature type="compositionally biased region" description="Basic and acidic residues" evidence="1">
    <location>
        <begin position="634"/>
        <end position="652"/>
    </location>
</feature>
<dbReference type="GO" id="GO:0005856">
    <property type="term" value="C:cytoskeleton"/>
    <property type="evidence" value="ECO:0007669"/>
    <property type="project" value="TreeGrafter"/>
</dbReference>
<feature type="compositionally biased region" description="Polar residues" evidence="1">
    <location>
        <begin position="743"/>
        <end position="757"/>
    </location>
</feature>